<dbReference type="Proteomes" id="UP000001940">
    <property type="component" value="Chromosome I"/>
</dbReference>
<dbReference type="EMBL" id="BX284601">
    <property type="protein sequence ID" value="CCD73390.1"/>
    <property type="molecule type" value="Genomic_DNA"/>
</dbReference>
<accession>Q9TZE4</accession>
<dbReference type="OMA" id="THDARDK"/>
<dbReference type="AlphaFoldDB" id="Q9TZE4"/>
<evidence type="ECO:0007829" key="5">
    <source>
        <dbReference type="PeptideAtlas" id="Q9TZE4"/>
    </source>
</evidence>
<evidence type="ECO:0000313" key="3">
    <source>
        <dbReference type="Proteomes" id="UP000001940"/>
    </source>
</evidence>
<dbReference type="OrthoDB" id="5849731at2759"/>
<dbReference type="WormBase" id="W04C9.4">
    <property type="protein sequence ID" value="CE18335"/>
    <property type="gene ID" value="WBGene00021026"/>
</dbReference>
<dbReference type="KEGG" id="cel:CELE_W04C9.4"/>
<dbReference type="AGR" id="WB:WBGene00021026"/>
<keyword evidence="5" id="KW-1267">Proteomics identification</keyword>
<dbReference type="PaxDb" id="6239-W04C9.4"/>
<dbReference type="FunCoup" id="Q9TZE4">
    <property type="interactions" value="1551"/>
</dbReference>
<dbReference type="PIR" id="T33554">
    <property type="entry name" value="T33554"/>
</dbReference>
<dbReference type="UCSC" id="W04C9.4">
    <property type="organism name" value="c. elegans"/>
</dbReference>
<reference evidence="2 3" key="1">
    <citation type="journal article" date="1998" name="Science">
        <title>Genome sequence of the nematode C. elegans: a platform for investigating biology.</title>
        <authorList>
            <consortium name="The C. elegans sequencing consortium"/>
            <person name="Sulson J.E."/>
            <person name="Waterston R."/>
        </authorList>
    </citation>
    <scope>NUCLEOTIDE SEQUENCE [LARGE SCALE GENOMIC DNA]</scope>
    <source>
        <strain evidence="2 3">Bristol N2</strain>
    </source>
</reference>
<evidence type="ECO:0000256" key="1">
    <source>
        <dbReference type="SAM" id="MobiDB-lite"/>
    </source>
</evidence>
<organism evidence="2 3">
    <name type="scientific">Caenorhabditis elegans</name>
    <dbReference type="NCBI Taxonomy" id="6239"/>
    <lineage>
        <taxon>Eukaryota</taxon>
        <taxon>Metazoa</taxon>
        <taxon>Ecdysozoa</taxon>
        <taxon>Nematoda</taxon>
        <taxon>Chromadorea</taxon>
        <taxon>Rhabditida</taxon>
        <taxon>Rhabditina</taxon>
        <taxon>Rhabditomorpha</taxon>
        <taxon>Rhabditoidea</taxon>
        <taxon>Rhabditidae</taxon>
        <taxon>Peloderinae</taxon>
        <taxon>Caenorhabditis</taxon>
    </lineage>
</organism>
<dbReference type="RefSeq" id="NP_490734.1">
    <property type="nucleotide sequence ID" value="NM_058333.4"/>
</dbReference>
<dbReference type="CTD" id="171636"/>
<dbReference type="IntAct" id="Q9TZE4">
    <property type="interactions" value="1"/>
</dbReference>
<dbReference type="HOGENOM" id="CLU_1742221_0_0_1"/>
<sequence>MGKFSNQKKNRVKNKVAVTVKKAQRMKADAKNAKKDGEVDVEMKEEVVRVRGLAVSSLKKLASGELQNVPKVNEKKIIRKTELPVRENKKILDAPTGKRGTTAQYITKKKAKKMYKKMTHDARDKYRKIQAELAGDGEDDEEGEAEVMEQ</sequence>
<dbReference type="InParanoid" id="Q9TZE4"/>
<feature type="compositionally biased region" description="Acidic residues" evidence="1">
    <location>
        <begin position="135"/>
        <end position="150"/>
    </location>
</feature>
<dbReference type="eggNOG" id="ENOG502THVX">
    <property type="taxonomic scope" value="Eukaryota"/>
</dbReference>
<dbReference type="Bgee" id="WBGene00021026">
    <property type="expression patterns" value="Expressed in larva and 4 other cell types or tissues"/>
</dbReference>
<name>Q9TZE4_CAEEL</name>
<evidence type="ECO:0000313" key="4">
    <source>
        <dbReference type="WormBase" id="W04C9.4"/>
    </source>
</evidence>
<dbReference type="SMR" id="Q9TZE4"/>
<evidence type="ECO:0000313" key="2">
    <source>
        <dbReference type="EMBL" id="CCD73390.1"/>
    </source>
</evidence>
<dbReference type="PeptideAtlas" id="Q9TZE4"/>
<gene>
    <name evidence="2" type="ORF">CELE_W04C9.4</name>
    <name evidence="2 4" type="ORF">W04C9.4</name>
</gene>
<dbReference type="STRING" id="6239.W04C9.4.1"/>
<feature type="region of interest" description="Disordered" evidence="1">
    <location>
        <begin position="130"/>
        <end position="150"/>
    </location>
</feature>
<dbReference type="GO" id="GO:0005730">
    <property type="term" value="C:nucleolus"/>
    <property type="evidence" value="ECO:0007005"/>
    <property type="project" value="WormBase"/>
</dbReference>
<dbReference type="GeneID" id="171636"/>
<keyword evidence="3" id="KW-1185">Reference proteome</keyword>
<proteinExistence type="evidence at protein level"/>
<protein>
    <submittedName>
        <fullName evidence="2">Uncharacterized protein</fullName>
    </submittedName>
</protein>